<sequence>MLHGFSQTNLGSKLGIKQAAVSRVVHRSHLHWDTFMAIVQALGGTLEIRARFPDCEVPMWFTSGV</sequence>
<dbReference type="CDD" id="cd00093">
    <property type="entry name" value="HTH_XRE"/>
    <property type="match status" value="1"/>
</dbReference>
<dbReference type="SUPFAM" id="SSF47413">
    <property type="entry name" value="lambda repressor-like DNA-binding domains"/>
    <property type="match status" value="1"/>
</dbReference>
<dbReference type="InterPro" id="IPR010982">
    <property type="entry name" value="Lambda_DNA-bd_dom_sf"/>
</dbReference>
<gene>
    <name evidence="1" type="ORF">SAMN02745166_02399</name>
</gene>
<organism evidence="1 2">
    <name type="scientific">Prosthecobacter debontii</name>
    <dbReference type="NCBI Taxonomy" id="48467"/>
    <lineage>
        <taxon>Bacteria</taxon>
        <taxon>Pseudomonadati</taxon>
        <taxon>Verrucomicrobiota</taxon>
        <taxon>Verrucomicrobiia</taxon>
        <taxon>Verrucomicrobiales</taxon>
        <taxon>Verrucomicrobiaceae</taxon>
        <taxon>Prosthecobacter</taxon>
    </lineage>
</organism>
<dbReference type="GO" id="GO:0003677">
    <property type="term" value="F:DNA binding"/>
    <property type="evidence" value="ECO:0007669"/>
    <property type="project" value="InterPro"/>
</dbReference>
<reference evidence="2" key="1">
    <citation type="submission" date="2017-02" db="EMBL/GenBank/DDBJ databases">
        <authorList>
            <person name="Varghese N."/>
            <person name="Submissions S."/>
        </authorList>
    </citation>
    <scope>NUCLEOTIDE SEQUENCE [LARGE SCALE GENOMIC DNA]</scope>
    <source>
        <strain evidence="2">ATCC 700200</strain>
    </source>
</reference>
<proteinExistence type="predicted"/>
<dbReference type="AlphaFoldDB" id="A0A1T4Y5C1"/>
<evidence type="ECO:0000313" key="1">
    <source>
        <dbReference type="EMBL" id="SKA96485.1"/>
    </source>
</evidence>
<evidence type="ECO:0008006" key="3">
    <source>
        <dbReference type="Google" id="ProtNLM"/>
    </source>
</evidence>
<dbReference type="OrthoDB" id="129597at2"/>
<dbReference type="RefSeq" id="WP_078813597.1">
    <property type="nucleotide sequence ID" value="NZ_FUYE01000007.1"/>
</dbReference>
<protein>
    <recommendedName>
        <fullName evidence="3">Helix-turn-helix</fullName>
    </recommendedName>
</protein>
<accession>A0A1T4Y5C1</accession>
<dbReference type="EMBL" id="FUYE01000007">
    <property type="protein sequence ID" value="SKA96485.1"/>
    <property type="molecule type" value="Genomic_DNA"/>
</dbReference>
<dbReference type="InterPro" id="IPR001387">
    <property type="entry name" value="Cro/C1-type_HTH"/>
</dbReference>
<dbReference type="Proteomes" id="UP000190774">
    <property type="component" value="Unassembled WGS sequence"/>
</dbReference>
<dbReference type="Gene3D" id="1.10.260.40">
    <property type="entry name" value="lambda repressor-like DNA-binding domains"/>
    <property type="match status" value="1"/>
</dbReference>
<name>A0A1T4Y5C1_9BACT</name>
<evidence type="ECO:0000313" key="2">
    <source>
        <dbReference type="Proteomes" id="UP000190774"/>
    </source>
</evidence>
<keyword evidence="2" id="KW-1185">Reference proteome</keyword>